<dbReference type="RefSeq" id="WP_066969277.1">
    <property type="nucleotide sequence ID" value="NZ_CP023449.1"/>
</dbReference>
<dbReference type="InterPro" id="IPR020915">
    <property type="entry name" value="UPF0311"/>
</dbReference>
<sequence length="157" mass="17360">MNVNVPPLDFAFRIKMHFPPGPRLRFPVSADEVRGFVSVAGGQVEGPLLSGEVVAGSGGDWPLFRSDGVVAFDARYLIRAVDGTIIQVFNRGYAHAPADVQARIERGQPVDPSENYFRVAPVFETEPGPHDWLTRTVFVGFGEKHADHSFFDFFAVR</sequence>
<organism evidence="2 3">
    <name type="scientific">Rhizorhabdus dicambivorans</name>
    <dbReference type="NCBI Taxonomy" id="1850238"/>
    <lineage>
        <taxon>Bacteria</taxon>
        <taxon>Pseudomonadati</taxon>
        <taxon>Pseudomonadota</taxon>
        <taxon>Alphaproteobacteria</taxon>
        <taxon>Sphingomonadales</taxon>
        <taxon>Sphingomonadaceae</taxon>
        <taxon>Rhizorhabdus</taxon>
    </lineage>
</organism>
<dbReference type="PANTHER" id="PTHR37315">
    <property type="entry name" value="UPF0311 PROTEIN BLR7842"/>
    <property type="match status" value="1"/>
</dbReference>
<evidence type="ECO:0000313" key="2">
    <source>
        <dbReference type="EMBL" id="PCE40077.1"/>
    </source>
</evidence>
<keyword evidence="3" id="KW-1185">Reference proteome</keyword>
<dbReference type="OrthoDB" id="5294829at2"/>
<dbReference type="Gene3D" id="2.40.160.20">
    <property type="match status" value="1"/>
</dbReference>
<dbReference type="PANTHER" id="PTHR37315:SF1">
    <property type="entry name" value="UPF0311 PROTEIN BLR7842"/>
    <property type="match status" value="1"/>
</dbReference>
<dbReference type="Pfam" id="PF11578">
    <property type="entry name" value="DUF3237"/>
    <property type="match status" value="1"/>
</dbReference>
<evidence type="ECO:0000256" key="1">
    <source>
        <dbReference type="HAMAP-Rule" id="MF_00775"/>
    </source>
</evidence>
<name>A0A2A4FPH7_9SPHN</name>
<proteinExistence type="inferred from homology"/>
<protein>
    <recommendedName>
        <fullName evidence="1">UPF0311 protein COO09_22230</fullName>
    </recommendedName>
</protein>
<dbReference type="AlphaFoldDB" id="A0A2A4FPH7"/>
<comment type="similarity">
    <text evidence="1">Belongs to the UPF0311 family.</text>
</comment>
<comment type="caution">
    <text evidence="2">The sequence shown here is derived from an EMBL/GenBank/DDBJ whole genome shotgun (WGS) entry which is preliminary data.</text>
</comment>
<gene>
    <name evidence="2" type="ORF">COO09_22230</name>
</gene>
<dbReference type="KEGG" id="rdi:CMV14_15960"/>
<accession>A0A2A4FPH7</accession>
<reference evidence="2 3" key="1">
    <citation type="submission" date="2017-09" db="EMBL/GenBank/DDBJ databases">
        <title>The Catabolism of 3,6-Dichlorosalicylic acid is Initiated by the Cytochrome P450 Monooxygenase DsmABC in Rhizorhabdus dicambivorans Ndbn-20.</title>
        <authorList>
            <person name="Na L."/>
        </authorList>
    </citation>
    <scope>NUCLEOTIDE SEQUENCE [LARGE SCALE GENOMIC DNA]</scope>
    <source>
        <strain evidence="2 3">Ndbn-20m</strain>
    </source>
</reference>
<evidence type="ECO:0000313" key="3">
    <source>
        <dbReference type="Proteomes" id="UP000218934"/>
    </source>
</evidence>
<dbReference type="Proteomes" id="UP000218934">
    <property type="component" value="Unassembled WGS sequence"/>
</dbReference>
<dbReference type="HAMAP" id="MF_00775">
    <property type="entry name" value="UPF0311"/>
    <property type="match status" value="1"/>
</dbReference>
<dbReference type="EMBL" id="NWUF01000036">
    <property type="protein sequence ID" value="PCE40077.1"/>
    <property type="molecule type" value="Genomic_DNA"/>
</dbReference>